<evidence type="ECO:0000313" key="1">
    <source>
        <dbReference type="EMBL" id="KDO50774.1"/>
    </source>
</evidence>
<keyword evidence="2" id="KW-1185">Reference proteome</keyword>
<accession>A0A067E6G4</accession>
<dbReference type="EMBL" id="KK785070">
    <property type="protein sequence ID" value="KDO50774.1"/>
    <property type="molecule type" value="Genomic_DNA"/>
</dbReference>
<sequence>MLSKFALRSSTCKTLSSFGKPSTFKVPFPSTRLFTPSTKVTFSRNISLIISLPYPSGSRFIFTCINLGSMCHPRFSTRIIKKHSLFHIFYELEAIRYYMSFHMTKMRSGNKHVVLTLTN</sequence>
<protein>
    <submittedName>
        <fullName evidence="1">Uncharacterized protein</fullName>
    </submittedName>
</protein>
<reference evidence="1 2" key="1">
    <citation type="submission" date="2014-04" db="EMBL/GenBank/DDBJ databases">
        <authorList>
            <consortium name="International Citrus Genome Consortium"/>
            <person name="Gmitter F."/>
            <person name="Chen C."/>
            <person name="Farmerie W."/>
            <person name="Harkins T."/>
            <person name="Desany B."/>
            <person name="Mohiuddin M."/>
            <person name="Kodira C."/>
            <person name="Borodovsky M."/>
            <person name="Lomsadze A."/>
            <person name="Burns P."/>
            <person name="Jenkins J."/>
            <person name="Prochnik S."/>
            <person name="Shu S."/>
            <person name="Chapman J."/>
            <person name="Pitluck S."/>
            <person name="Schmutz J."/>
            <person name="Rokhsar D."/>
        </authorList>
    </citation>
    <scope>NUCLEOTIDE SEQUENCE</scope>
</reference>
<organism evidence="1 2">
    <name type="scientific">Citrus sinensis</name>
    <name type="common">Sweet orange</name>
    <name type="synonym">Citrus aurantium var. sinensis</name>
    <dbReference type="NCBI Taxonomy" id="2711"/>
    <lineage>
        <taxon>Eukaryota</taxon>
        <taxon>Viridiplantae</taxon>
        <taxon>Streptophyta</taxon>
        <taxon>Embryophyta</taxon>
        <taxon>Tracheophyta</taxon>
        <taxon>Spermatophyta</taxon>
        <taxon>Magnoliopsida</taxon>
        <taxon>eudicotyledons</taxon>
        <taxon>Gunneridae</taxon>
        <taxon>Pentapetalae</taxon>
        <taxon>rosids</taxon>
        <taxon>malvids</taxon>
        <taxon>Sapindales</taxon>
        <taxon>Rutaceae</taxon>
        <taxon>Aurantioideae</taxon>
        <taxon>Citrus</taxon>
    </lineage>
</organism>
<evidence type="ECO:0000313" key="2">
    <source>
        <dbReference type="Proteomes" id="UP000027120"/>
    </source>
</evidence>
<gene>
    <name evidence="1" type="ORF">CISIN_1g033461mg</name>
</gene>
<dbReference type="Proteomes" id="UP000027120">
    <property type="component" value="Unassembled WGS sequence"/>
</dbReference>
<proteinExistence type="predicted"/>
<name>A0A067E6G4_CITSI</name>
<dbReference type="AlphaFoldDB" id="A0A067E6G4"/>